<gene>
    <name evidence="1" type="ORF">NCTC9695_03969</name>
</gene>
<organism evidence="1 2">
    <name type="scientific">Chromobacterium violaceum</name>
    <dbReference type="NCBI Taxonomy" id="536"/>
    <lineage>
        <taxon>Bacteria</taxon>
        <taxon>Pseudomonadati</taxon>
        <taxon>Pseudomonadota</taxon>
        <taxon>Betaproteobacteria</taxon>
        <taxon>Neisseriales</taxon>
        <taxon>Chromobacteriaceae</taxon>
        <taxon>Chromobacterium</taxon>
    </lineage>
</organism>
<sequence length="153" mass="16739">MPWHDCLNGFSAELATELGELLRRLAPALGVHHDASRGNELAAQGLDDLRRRGSYQRLLASEWLLADEVPDEFLRRAASGEHLFLSPAPRERQADRRIVALFHAGSWQLGAPGWPIWRCASCSIAAPGPTAANSIGAACRRRANGGKVPRPMR</sequence>
<name>A0A447TEY7_CHRVL</name>
<evidence type="ECO:0000313" key="1">
    <source>
        <dbReference type="EMBL" id="VEB43510.1"/>
    </source>
</evidence>
<protein>
    <submittedName>
        <fullName evidence="1">Uncharacterized protein</fullName>
    </submittedName>
</protein>
<proteinExistence type="predicted"/>
<dbReference type="AlphaFoldDB" id="A0A447TEY7"/>
<dbReference type="Proteomes" id="UP000275777">
    <property type="component" value="Chromosome"/>
</dbReference>
<evidence type="ECO:0000313" key="2">
    <source>
        <dbReference type="Proteomes" id="UP000275777"/>
    </source>
</evidence>
<dbReference type="EMBL" id="LR134182">
    <property type="protein sequence ID" value="VEB43510.1"/>
    <property type="molecule type" value="Genomic_DNA"/>
</dbReference>
<reference evidence="1 2" key="1">
    <citation type="submission" date="2018-12" db="EMBL/GenBank/DDBJ databases">
        <authorList>
            <consortium name="Pathogen Informatics"/>
        </authorList>
    </citation>
    <scope>NUCLEOTIDE SEQUENCE [LARGE SCALE GENOMIC DNA]</scope>
    <source>
        <strain evidence="1 2">NCTC9695</strain>
    </source>
</reference>
<accession>A0A447TEY7</accession>